<dbReference type="AlphaFoldDB" id="A0A2M9R7S2"/>
<evidence type="ECO:0000313" key="4">
    <source>
        <dbReference type="Proteomes" id="UP000231960"/>
    </source>
</evidence>
<dbReference type="InterPro" id="IPR032272">
    <property type="entry name" value="DUF4834"/>
</dbReference>
<sequence>MTLYTADFFGFIRTLFIIVLLYYLFKFAFRLLTPILVNKLAKKAQENFRQQQETFYRQYQNQNQENQSRQTNNPNKKQELREKKKVGEYIDFEEIE</sequence>
<dbReference type="Proteomes" id="UP000231960">
    <property type="component" value="Unassembled WGS sequence"/>
</dbReference>
<evidence type="ECO:0000313" key="3">
    <source>
        <dbReference type="EMBL" id="PJR04901.1"/>
    </source>
</evidence>
<evidence type="ECO:0008006" key="5">
    <source>
        <dbReference type="Google" id="ProtNLM"/>
    </source>
</evidence>
<feature type="compositionally biased region" description="Low complexity" evidence="1">
    <location>
        <begin position="59"/>
        <end position="73"/>
    </location>
</feature>
<gene>
    <name evidence="3" type="ORF">CDL10_10365</name>
</gene>
<keyword evidence="2" id="KW-0472">Membrane</keyword>
<keyword evidence="2" id="KW-1133">Transmembrane helix</keyword>
<feature type="region of interest" description="Disordered" evidence="1">
    <location>
        <begin position="59"/>
        <end position="84"/>
    </location>
</feature>
<proteinExistence type="predicted"/>
<feature type="transmembrane region" description="Helical" evidence="2">
    <location>
        <begin position="6"/>
        <end position="25"/>
    </location>
</feature>
<keyword evidence="2" id="KW-0812">Transmembrane</keyword>
<accession>A0A2M9R7S2</accession>
<dbReference type="RefSeq" id="WP_100678460.1">
    <property type="nucleotide sequence ID" value="NZ_NIPO01000001.1"/>
</dbReference>
<evidence type="ECO:0000256" key="2">
    <source>
        <dbReference type="SAM" id="Phobius"/>
    </source>
</evidence>
<keyword evidence="4" id="KW-1185">Reference proteome</keyword>
<reference evidence="3 4" key="1">
    <citation type="submission" date="2017-06" db="EMBL/GenBank/DDBJ databases">
        <title>Description of Avrilella dinanensis gen. nov. sp. nov.</title>
        <authorList>
            <person name="Leyer C."/>
            <person name="Sassi M."/>
            <person name="Minet J."/>
            <person name="Kayal S."/>
            <person name="Cattoir V."/>
        </authorList>
    </citation>
    <scope>NUCLEOTIDE SEQUENCE [LARGE SCALE GENOMIC DNA]</scope>
    <source>
        <strain evidence="3 4">UR159</strain>
    </source>
</reference>
<dbReference type="OrthoDB" id="1123055at2"/>
<evidence type="ECO:0000256" key="1">
    <source>
        <dbReference type="SAM" id="MobiDB-lite"/>
    </source>
</evidence>
<name>A0A2M9R7S2_9FLAO</name>
<dbReference type="EMBL" id="NIPO01000001">
    <property type="protein sequence ID" value="PJR04901.1"/>
    <property type="molecule type" value="Genomic_DNA"/>
</dbReference>
<protein>
    <recommendedName>
        <fullName evidence="5">DUF4834 domain-containing protein</fullName>
    </recommendedName>
</protein>
<comment type="caution">
    <text evidence="3">The sequence shown here is derived from an EMBL/GenBank/DDBJ whole genome shotgun (WGS) entry which is preliminary data.</text>
</comment>
<organism evidence="3 4">
    <name type="scientific">Avrilella dinanensis</name>
    <dbReference type="NCBI Taxonomy" id="2008672"/>
    <lineage>
        <taxon>Bacteria</taxon>
        <taxon>Pseudomonadati</taxon>
        <taxon>Bacteroidota</taxon>
        <taxon>Flavobacteriia</taxon>
        <taxon>Flavobacteriales</taxon>
        <taxon>Flavobacteriaceae</taxon>
        <taxon>Avrilella</taxon>
    </lineage>
</organism>
<dbReference type="Pfam" id="PF16118">
    <property type="entry name" value="DUF4834"/>
    <property type="match status" value="1"/>
</dbReference>